<organism evidence="8 9">
    <name type="scientific">Jeotgalibaca arthritidis</name>
    <dbReference type="NCBI Taxonomy" id="1868794"/>
    <lineage>
        <taxon>Bacteria</taxon>
        <taxon>Bacillati</taxon>
        <taxon>Bacillota</taxon>
        <taxon>Bacilli</taxon>
        <taxon>Lactobacillales</taxon>
        <taxon>Carnobacteriaceae</taxon>
        <taxon>Jeotgalibaca</taxon>
    </lineage>
</organism>
<dbReference type="InterPro" id="IPR010998">
    <property type="entry name" value="Integrase_recombinase_N"/>
</dbReference>
<evidence type="ECO:0000256" key="5">
    <source>
        <dbReference type="PROSITE-ProRule" id="PRU01248"/>
    </source>
</evidence>
<dbReference type="Gene3D" id="1.10.150.130">
    <property type="match status" value="1"/>
</dbReference>
<dbReference type="CDD" id="cd01189">
    <property type="entry name" value="INT_ICEBs1_C_like"/>
    <property type="match status" value="1"/>
</dbReference>
<dbReference type="RefSeq" id="WP_166163153.1">
    <property type="nucleotide sequence ID" value="NZ_CP049740.1"/>
</dbReference>
<dbReference type="AlphaFoldDB" id="A0A6G7KBH2"/>
<evidence type="ECO:0000259" key="6">
    <source>
        <dbReference type="PROSITE" id="PS51898"/>
    </source>
</evidence>
<dbReference type="InterPro" id="IPR050808">
    <property type="entry name" value="Phage_Integrase"/>
</dbReference>
<dbReference type="Pfam" id="PF00589">
    <property type="entry name" value="Phage_integrase"/>
    <property type="match status" value="1"/>
</dbReference>
<dbReference type="GO" id="GO:0003677">
    <property type="term" value="F:DNA binding"/>
    <property type="evidence" value="ECO:0007669"/>
    <property type="project" value="UniProtKB-UniRule"/>
</dbReference>
<accession>A0A6G7KBH2</accession>
<evidence type="ECO:0000256" key="3">
    <source>
        <dbReference type="ARBA" id="ARBA00023125"/>
    </source>
</evidence>
<dbReference type="Proteomes" id="UP000501451">
    <property type="component" value="Chromosome"/>
</dbReference>
<dbReference type="InterPro" id="IPR002104">
    <property type="entry name" value="Integrase_catalytic"/>
</dbReference>
<proteinExistence type="inferred from homology"/>
<dbReference type="Gene3D" id="1.10.443.10">
    <property type="entry name" value="Intergrase catalytic core"/>
    <property type="match status" value="1"/>
</dbReference>
<evidence type="ECO:0000259" key="7">
    <source>
        <dbReference type="PROSITE" id="PS51900"/>
    </source>
</evidence>
<keyword evidence="3 5" id="KW-0238">DNA-binding</keyword>
<dbReference type="PANTHER" id="PTHR30629">
    <property type="entry name" value="PROPHAGE INTEGRASE"/>
    <property type="match status" value="1"/>
</dbReference>
<sequence>MASITKYTKKDGSTAYKFQTYLGIDPLTGKPKKTTRSGFKTKKEADLALSRLMLDVDKNGLSKTDNDNITFKEVYELWVDQYRHTVKENTLRMTKYYFNDYILPSLGKYRINNITVAQVQKAVNKWAGQVGMYQLMNSYVSMVYRFANNSGISSINPADKVIMPKKKKKVKAQYEQEDGFYTRDELRTFMECASKVKDLKKVVFFRLAAFTGARKSEILALNWSDIDFTRKQLHINKTLAIGLKKVIVNTPKTEASIRSISLDDETLALLKRWRRDQLEKYLMLGINTNKPNQPIFTTYHNTHIRPSAVFYWLRDVLQKNDLKKITIHGFRHTHASLLFEAGASLQEVKERLGHANIKTTMDIYTHVTEKTKEETADKFLKFMEN</sequence>
<dbReference type="EMBL" id="CP049740">
    <property type="protein sequence ID" value="QII82606.1"/>
    <property type="molecule type" value="Genomic_DNA"/>
</dbReference>
<dbReference type="PROSITE" id="PS51898">
    <property type="entry name" value="TYR_RECOMBINASE"/>
    <property type="match status" value="1"/>
</dbReference>
<evidence type="ECO:0000313" key="9">
    <source>
        <dbReference type="Proteomes" id="UP000501451"/>
    </source>
</evidence>
<dbReference type="Pfam" id="PF14659">
    <property type="entry name" value="Phage_int_SAM_3"/>
    <property type="match status" value="1"/>
</dbReference>
<evidence type="ECO:0000313" key="8">
    <source>
        <dbReference type="EMBL" id="QII82606.1"/>
    </source>
</evidence>
<evidence type="ECO:0000256" key="1">
    <source>
        <dbReference type="ARBA" id="ARBA00008857"/>
    </source>
</evidence>
<keyword evidence="9" id="KW-1185">Reference proteome</keyword>
<dbReference type="InterPro" id="IPR011010">
    <property type="entry name" value="DNA_brk_join_enz"/>
</dbReference>
<dbReference type="KEGG" id="jar:G7057_09300"/>
<dbReference type="InterPro" id="IPR013762">
    <property type="entry name" value="Integrase-like_cat_sf"/>
</dbReference>
<dbReference type="GO" id="GO:0015074">
    <property type="term" value="P:DNA integration"/>
    <property type="evidence" value="ECO:0007669"/>
    <property type="project" value="UniProtKB-KW"/>
</dbReference>
<dbReference type="PANTHER" id="PTHR30629:SF2">
    <property type="entry name" value="PROPHAGE INTEGRASE INTS-RELATED"/>
    <property type="match status" value="1"/>
</dbReference>
<evidence type="ECO:0000256" key="2">
    <source>
        <dbReference type="ARBA" id="ARBA00022908"/>
    </source>
</evidence>
<keyword evidence="4" id="KW-0233">DNA recombination</keyword>
<comment type="similarity">
    <text evidence="1">Belongs to the 'phage' integrase family.</text>
</comment>
<gene>
    <name evidence="8" type="ORF">G7057_09300</name>
</gene>
<name>A0A6G7KBH2_9LACT</name>
<dbReference type="InterPro" id="IPR004107">
    <property type="entry name" value="Integrase_SAM-like_N"/>
</dbReference>
<dbReference type="Pfam" id="PF14657">
    <property type="entry name" value="Arm-DNA-bind_4"/>
    <property type="match status" value="1"/>
</dbReference>
<reference evidence="8 9" key="1">
    <citation type="journal article" date="2017" name="Int. J. Syst. Evol. Microbiol.">
        <title>Jeotgalibaca porci sp. nov. and Jeotgalibaca arthritidis sp. nov., isolated from pigs, and emended description of the genus Jeotgalibaca.</title>
        <authorList>
            <person name="Zamora L."/>
            <person name="Perez-Sancho M."/>
            <person name="Dominguez L."/>
            <person name="Fernandez-Garayzabal J.F."/>
            <person name="Vela A.I."/>
        </authorList>
    </citation>
    <scope>NUCLEOTIDE SEQUENCE [LARGE SCALE GENOMIC DNA]</scope>
    <source>
        <strain evidence="8 9">CECT 9157</strain>
    </source>
</reference>
<evidence type="ECO:0000256" key="4">
    <source>
        <dbReference type="ARBA" id="ARBA00023172"/>
    </source>
</evidence>
<keyword evidence="2" id="KW-0229">DNA integration</keyword>
<dbReference type="GO" id="GO:0006310">
    <property type="term" value="P:DNA recombination"/>
    <property type="evidence" value="ECO:0007669"/>
    <property type="project" value="UniProtKB-KW"/>
</dbReference>
<dbReference type="SUPFAM" id="SSF56349">
    <property type="entry name" value="DNA breaking-rejoining enzymes"/>
    <property type="match status" value="1"/>
</dbReference>
<dbReference type="InterPro" id="IPR044068">
    <property type="entry name" value="CB"/>
</dbReference>
<dbReference type="InterPro" id="IPR028259">
    <property type="entry name" value="AP2-like_int_N"/>
</dbReference>
<protein>
    <submittedName>
        <fullName evidence="8">Site-specific integrase</fullName>
    </submittedName>
</protein>
<dbReference type="PROSITE" id="PS51900">
    <property type="entry name" value="CB"/>
    <property type="match status" value="1"/>
</dbReference>
<feature type="domain" description="Core-binding (CB)" evidence="7">
    <location>
        <begin position="69"/>
        <end position="148"/>
    </location>
</feature>
<feature type="domain" description="Tyr recombinase" evidence="6">
    <location>
        <begin position="176"/>
        <end position="377"/>
    </location>
</feature>